<evidence type="ECO:0000313" key="11">
    <source>
        <dbReference type="EMBL" id="GJT83792.1"/>
    </source>
</evidence>
<sequence>MESNCTPNRPFSPAAAEATVRSTIETDFKDDPTVATSLLRLHFHDCFVKGCEGSILINAKATVRSTIETHFRDDPTVAAALLRLHFHDCFVERWDGSILIKRKSDKINALPNLGLRGFEVIDDAKTQLEALCPGVVLCADILALAARESVDLGTTVHVEFGDATTGVDIAGAHAVSQSFPHTYGNLWIISLKVITRLTDTVGSQVYQAMGQLTRKLCTSKITVTDKKINTILTVEGNMKPSTCSDEGPIPTLQSIAIVGDITPSDEAPKAEKNRMEKEALENMCKLLGGGTGAEEMHALWIEYDENSTPEAKGPLLGQFKAQISLPRFNIIRLRLAECKASMSNLRRIQVKDIVKEVEDYLKTYSSAGTDISWYVEGIC</sequence>
<dbReference type="Pfam" id="PF13023">
    <property type="entry name" value="HD_3"/>
    <property type="match status" value="1"/>
</dbReference>
<reference evidence="11" key="1">
    <citation type="journal article" date="2022" name="Int. J. Mol. Sci.">
        <title>Draft Genome of Tanacetum Coccineum: Genomic Comparison of Closely Related Tanacetum-Family Plants.</title>
        <authorList>
            <person name="Yamashiro T."/>
            <person name="Shiraishi A."/>
            <person name="Nakayama K."/>
            <person name="Satake H."/>
        </authorList>
    </citation>
    <scope>NUCLEOTIDE SEQUENCE</scope>
</reference>
<dbReference type="PRINTS" id="PR00458">
    <property type="entry name" value="PEROXIDASE"/>
</dbReference>
<keyword evidence="5 9" id="KW-0479">Metal-binding</keyword>
<keyword evidence="4 9" id="KW-0349">Heme</keyword>
<dbReference type="EC" id="1.11.1.7" evidence="2 9"/>
<comment type="similarity">
    <text evidence="9">Belongs to the peroxidase family. Classical plant (class III) peroxidase subfamily.</text>
</comment>
<proteinExistence type="inferred from homology"/>
<evidence type="ECO:0000256" key="9">
    <source>
        <dbReference type="RuleBase" id="RU362060"/>
    </source>
</evidence>
<organism evidence="11 12">
    <name type="scientific">Tanacetum coccineum</name>
    <dbReference type="NCBI Taxonomy" id="301880"/>
    <lineage>
        <taxon>Eukaryota</taxon>
        <taxon>Viridiplantae</taxon>
        <taxon>Streptophyta</taxon>
        <taxon>Embryophyta</taxon>
        <taxon>Tracheophyta</taxon>
        <taxon>Spermatophyta</taxon>
        <taxon>Magnoliopsida</taxon>
        <taxon>eudicotyledons</taxon>
        <taxon>Gunneridae</taxon>
        <taxon>Pentapetalae</taxon>
        <taxon>asterids</taxon>
        <taxon>campanulids</taxon>
        <taxon>Asterales</taxon>
        <taxon>Asteraceae</taxon>
        <taxon>Asteroideae</taxon>
        <taxon>Anthemideae</taxon>
        <taxon>Anthemidinae</taxon>
        <taxon>Tanacetum</taxon>
    </lineage>
</organism>
<dbReference type="InterPro" id="IPR002016">
    <property type="entry name" value="Haem_peroxidase"/>
</dbReference>
<dbReference type="PROSITE" id="PS00436">
    <property type="entry name" value="PEROXIDASE_2"/>
    <property type="match status" value="2"/>
</dbReference>
<dbReference type="InterPro" id="IPR006674">
    <property type="entry name" value="HD_domain"/>
</dbReference>
<keyword evidence="8 9" id="KW-0408">Iron</keyword>
<dbReference type="PANTHER" id="PTHR31235">
    <property type="entry name" value="PEROXIDASE 25-RELATED"/>
    <property type="match status" value="1"/>
</dbReference>
<evidence type="ECO:0000256" key="8">
    <source>
        <dbReference type="ARBA" id="ARBA00023004"/>
    </source>
</evidence>
<comment type="cofactor">
    <cofactor evidence="9">
        <name>heme b</name>
        <dbReference type="ChEBI" id="CHEBI:60344"/>
    </cofactor>
    <text evidence="9">Binds 1 heme b (iron(II)-protoporphyrin IX) group per subunit.</text>
</comment>
<gene>
    <name evidence="11" type="ORF">Tco_1058134</name>
</gene>
<dbReference type="PRINTS" id="PR00461">
    <property type="entry name" value="PLPEROXIDASE"/>
</dbReference>
<feature type="domain" description="Plant heme peroxidase family profile" evidence="10">
    <location>
        <begin position="16"/>
        <end position="161"/>
    </location>
</feature>
<dbReference type="EMBL" id="BQNB010019295">
    <property type="protein sequence ID" value="GJT83792.1"/>
    <property type="molecule type" value="Genomic_DNA"/>
</dbReference>
<dbReference type="PROSITE" id="PS50873">
    <property type="entry name" value="PEROXIDASE_4"/>
    <property type="match status" value="1"/>
</dbReference>
<keyword evidence="9" id="KW-0376">Hydrogen peroxide</keyword>
<dbReference type="SUPFAM" id="SSF48113">
    <property type="entry name" value="Heme-dependent peroxidases"/>
    <property type="match status" value="2"/>
</dbReference>
<evidence type="ECO:0000256" key="5">
    <source>
        <dbReference type="ARBA" id="ARBA00022723"/>
    </source>
</evidence>
<dbReference type="InterPro" id="IPR000823">
    <property type="entry name" value="Peroxidase_pln"/>
</dbReference>
<evidence type="ECO:0000256" key="6">
    <source>
        <dbReference type="ARBA" id="ARBA00022837"/>
    </source>
</evidence>
<comment type="catalytic activity">
    <reaction evidence="1 9">
        <text>2 a phenolic donor + H2O2 = 2 a phenolic radical donor + 2 H2O</text>
        <dbReference type="Rhea" id="RHEA:56136"/>
        <dbReference type="ChEBI" id="CHEBI:15377"/>
        <dbReference type="ChEBI" id="CHEBI:16240"/>
        <dbReference type="ChEBI" id="CHEBI:139520"/>
        <dbReference type="ChEBI" id="CHEBI:139521"/>
        <dbReference type="EC" id="1.11.1.7"/>
    </reaction>
</comment>
<comment type="cofactor">
    <cofactor evidence="9">
        <name>Ca(2+)</name>
        <dbReference type="ChEBI" id="CHEBI:29108"/>
    </cofactor>
    <text evidence="9">Binds 2 calcium ions per subunit.</text>
</comment>
<comment type="function">
    <text evidence="9">Removal of H(2)O(2), oxidation of toxic reductants, biosynthesis and degradation of lignin, suberization, auxin catabolism, response to environmental stresses such as wounding, pathogen attack and oxidative stress.</text>
</comment>
<dbReference type="InterPro" id="IPR019794">
    <property type="entry name" value="Peroxidases_AS"/>
</dbReference>
<dbReference type="Proteomes" id="UP001151760">
    <property type="component" value="Unassembled WGS sequence"/>
</dbReference>
<evidence type="ECO:0000256" key="7">
    <source>
        <dbReference type="ARBA" id="ARBA00023002"/>
    </source>
</evidence>
<accession>A0ABQ5H7D3</accession>
<dbReference type="Gene3D" id="1.10.3210.10">
    <property type="entry name" value="Hypothetical protein af1432"/>
    <property type="match status" value="1"/>
</dbReference>
<comment type="caution">
    <text evidence="11">The sequence shown here is derived from an EMBL/GenBank/DDBJ whole genome shotgun (WGS) entry which is preliminary data.</text>
</comment>
<evidence type="ECO:0000259" key="10">
    <source>
        <dbReference type="PROSITE" id="PS50873"/>
    </source>
</evidence>
<evidence type="ECO:0000256" key="3">
    <source>
        <dbReference type="ARBA" id="ARBA00022559"/>
    </source>
</evidence>
<dbReference type="Pfam" id="PF00141">
    <property type="entry name" value="peroxidase"/>
    <property type="match status" value="2"/>
</dbReference>
<keyword evidence="7 9" id="KW-0560">Oxidoreductase</keyword>
<protein>
    <recommendedName>
        <fullName evidence="2 9">Peroxidase</fullName>
        <ecNumber evidence="2 9">1.11.1.7</ecNumber>
    </recommendedName>
</protein>
<evidence type="ECO:0000256" key="4">
    <source>
        <dbReference type="ARBA" id="ARBA00022617"/>
    </source>
</evidence>
<evidence type="ECO:0000256" key="2">
    <source>
        <dbReference type="ARBA" id="ARBA00012313"/>
    </source>
</evidence>
<keyword evidence="3 9" id="KW-0575">Peroxidase</keyword>
<evidence type="ECO:0000313" key="12">
    <source>
        <dbReference type="Proteomes" id="UP001151760"/>
    </source>
</evidence>
<name>A0ABQ5H7D3_9ASTR</name>
<comment type="subcellular location">
    <subcellularLocation>
        <location evidence="9">Secreted</location>
    </subcellularLocation>
</comment>
<keyword evidence="6 9" id="KW-0106">Calcium</keyword>
<evidence type="ECO:0000256" key="1">
    <source>
        <dbReference type="ARBA" id="ARBA00000189"/>
    </source>
</evidence>
<dbReference type="InterPro" id="IPR010255">
    <property type="entry name" value="Haem_peroxidase_sf"/>
</dbReference>
<dbReference type="Gene3D" id="1.10.520.10">
    <property type="match status" value="2"/>
</dbReference>
<keyword evidence="12" id="KW-1185">Reference proteome</keyword>
<dbReference type="GO" id="GO:0004601">
    <property type="term" value="F:peroxidase activity"/>
    <property type="evidence" value="ECO:0007669"/>
    <property type="project" value="UniProtKB-KW"/>
</dbReference>
<reference evidence="11" key="2">
    <citation type="submission" date="2022-01" db="EMBL/GenBank/DDBJ databases">
        <authorList>
            <person name="Yamashiro T."/>
            <person name="Shiraishi A."/>
            <person name="Satake H."/>
            <person name="Nakayama K."/>
        </authorList>
    </citation>
    <scope>NUCLEOTIDE SEQUENCE</scope>
</reference>
<keyword evidence="9" id="KW-0964">Secreted</keyword>